<dbReference type="Proteomes" id="UP000287177">
    <property type="component" value="Unassembled WGS sequence"/>
</dbReference>
<evidence type="ECO:0000256" key="1">
    <source>
        <dbReference type="ARBA" id="ARBA00004418"/>
    </source>
</evidence>
<keyword evidence="5" id="KW-1185">Reference proteome</keyword>
<comment type="subcellular location">
    <subcellularLocation>
        <location evidence="1">Periplasm</location>
    </subcellularLocation>
</comment>
<evidence type="ECO:0000256" key="3">
    <source>
        <dbReference type="ARBA" id="ARBA00022729"/>
    </source>
</evidence>
<name>A0A439DWE2_9MYCO</name>
<evidence type="ECO:0008006" key="6">
    <source>
        <dbReference type="Google" id="ProtNLM"/>
    </source>
</evidence>
<keyword evidence="3" id="KW-0732">Signal</keyword>
<dbReference type="Pfam" id="PF13379">
    <property type="entry name" value="NMT1_2"/>
    <property type="match status" value="1"/>
</dbReference>
<protein>
    <recommendedName>
        <fullName evidence="6">Solute-binding protein family 3/N-terminal domain-containing protein</fullName>
    </recommendedName>
</protein>
<gene>
    <name evidence="4" type="ORF">MELE44368_15800</name>
</gene>
<dbReference type="CDD" id="cd01008">
    <property type="entry name" value="PBP2_NrtA_SsuA_CpmA_like"/>
    <property type="match status" value="1"/>
</dbReference>
<dbReference type="PANTHER" id="PTHR30024">
    <property type="entry name" value="ALIPHATIC SULFONATES-BINDING PROTEIN-RELATED"/>
    <property type="match status" value="1"/>
</dbReference>
<sequence>MVVVLSVLVLAGCGATSSVENPRLSLGVVVDPAWAQVPVAEAFDLFQRAGVQVDVVNFASGAAAMESLAGGAVDVVTAADAPTSAGIIASDDVRVLAQSAYHNNMRIIADGRRGITSLSDLNGRRVGTTFGTSAHYMAATTLAEHGVSAELVQVAPPELRTALTRGDIDAAAIFEPYATQISEAWADDAVVFRSDPPYTSRVYINTRTDVLDSRRDQITRLLAALQCASTLLEESNPRAVNAVGEATGLQGSTLGDVVSGYHYELVLDQPAADGLHTLATWAVAEGNIPEGDGVPDFAAAFDEQALAESSSVGPACDHSTE</sequence>
<dbReference type="SUPFAM" id="SSF53850">
    <property type="entry name" value="Periplasmic binding protein-like II"/>
    <property type="match status" value="1"/>
</dbReference>
<evidence type="ECO:0000313" key="4">
    <source>
        <dbReference type="EMBL" id="RWA21538.1"/>
    </source>
</evidence>
<organism evidence="4 5">
    <name type="scientific">Mycolicibacterium elephantis DSM 44368</name>
    <dbReference type="NCBI Taxonomy" id="1335622"/>
    <lineage>
        <taxon>Bacteria</taxon>
        <taxon>Bacillati</taxon>
        <taxon>Actinomycetota</taxon>
        <taxon>Actinomycetes</taxon>
        <taxon>Mycobacteriales</taxon>
        <taxon>Mycobacteriaceae</taxon>
        <taxon>Mycolicibacterium</taxon>
    </lineage>
</organism>
<dbReference type="GO" id="GO:0042597">
    <property type="term" value="C:periplasmic space"/>
    <property type="evidence" value="ECO:0007669"/>
    <property type="project" value="UniProtKB-SubCell"/>
</dbReference>
<comment type="caution">
    <text evidence="4">The sequence shown here is derived from an EMBL/GenBank/DDBJ whole genome shotgun (WGS) entry which is preliminary data.</text>
</comment>
<dbReference type="EMBL" id="ATDN01000009">
    <property type="protein sequence ID" value="RWA21538.1"/>
    <property type="molecule type" value="Genomic_DNA"/>
</dbReference>
<comment type="similarity">
    <text evidence="2">Belongs to the bacterial solute-binding protein SsuA/TauA family.</text>
</comment>
<dbReference type="GO" id="GO:0042918">
    <property type="term" value="P:alkanesulfonate transmembrane transport"/>
    <property type="evidence" value="ECO:0007669"/>
    <property type="project" value="TreeGrafter"/>
</dbReference>
<accession>A0A439DWE2</accession>
<evidence type="ECO:0000313" key="5">
    <source>
        <dbReference type="Proteomes" id="UP000287177"/>
    </source>
</evidence>
<dbReference type="AlphaFoldDB" id="A0A439DWE2"/>
<evidence type="ECO:0000256" key="2">
    <source>
        <dbReference type="ARBA" id="ARBA00010742"/>
    </source>
</evidence>
<reference evidence="4 5" key="1">
    <citation type="submission" date="2013-06" db="EMBL/GenBank/DDBJ databases">
        <title>The draft sequence of the Mycobacterium elephantis genome.</title>
        <authorList>
            <person name="Pettersson F.B."/>
            <person name="Das S."/>
            <person name="Dasgupta S."/>
            <person name="Bhattacharya A."/>
            <person name="Kirsebom L.A."/>
        </authorList>
    </citation>
    <scope>NUCLEOTIDE SEQUENCE [LARGE SCALE GENOMIC DNA]</scope>
    <source>
        <strain evidence="4 5">DSM 44368</strain>
    </source>
</reference>
<dbReference type="Gene3D" id="3.40.190.10">
    <property type="entry name" value="Periplasmic binding protein-like II"/>
    <property type="match status" value="2"/>
</dbReference>
<dbReference type="PANTHER" id="PTHR30024:SF47">
    <property type="entry name" value="TAURINE-BINDING PERIPLASMIC PROTEIN"/>
    <property type="match status" value="1"/>
</dbReference>
<proteinExistence type="inferred from homology"/>